<evidence type="ECO:0000256" key="11">
    <source>
        <dbReference type="ARBA" id="ARBA00023033"/>
    </source>
</evidence>
<evidence type="ECO:0000256" key="3">
    <source>
        <dbReference type="ARBA" id="ARBA00004721"/>
    </source>
</evidence>
<dbReference type="Pfam" id="PF00067">
    <property type="entry name" value="p450"/>
    <property type="match status" value="1"/>
</dbReference>
<evidence type="ECO:0000256" key="1">
    <source>
        <dbReference type="ARBA" id="ARBA00001971"/>
    </source>
</evidence>
<name>A0ABR2ZEI6_9AGAR</name>
<evidence type="ECO:0000256" key="6">
    <source>
        <dbReference type="ARBA" id="ARBA00022692"/>
    </source>
</evidence>
<keyword evidence="5 13" id="KW-0349">Heme</keyword>
<dbReference type="Proteomes" id="UP001437256">
    <property type="component" value="Unassembled WGS sequence"/>
</dbReference>
<keyword evidence="9 13" id="KW-0560">Oxidoreductase</keyword>
<protein>
    <recommendedName>
        <fullName evidence="16">Cytochrome P450</fullName>
    </recommendedName>
</protein>
<comment type="similarity">
    <text evidence="4 13">Belongs to the cytochrome P450 family.</text>
</comment>
<organism evidence="14 15">
    <name type="scientific">Marasmius tenuissimus</name>
    <dbReference type="NCBI Taxonomy" id="585030"/>
    <lineage>
        <taxon>Eukaryota</taxon>
        <taxon>Fungi</taxon>
        <taxon>Dikarya</taxon>
        <taxon>Basidiomycota</taxon>
        <taxon>Agaricomycotina</taxon>
        <taxon>Agaricomycetes</taxon>
        <taxon>Agaricomycetidae</taxon>
        <taxon>Agaricales</taxon>
        <taxon>Marasmiineae</taxon>
        <taxon>Marasmiaceae</taxon>
        <taxon>Marasmius</taxon>
    </lineage>
</organism>
<dbReference type="InterPro" id="IPR002401">
    <property type="entry name" value="Cyt_P450_E_grp-I"/>
</dbReference>
<accession>A0ABR2ZEI6</accession>
<comment type="caution">
    <text evidence="14">The sequence shown here is derived from an EMBL/GenBank/DDBJ whole genome shotgun (WGS) entry which is preliminary data.</text>
</comment>
<dbReference type="InterPro" id="IPR050121">
    <property type="entry name" value="Cytochrome_P450_monoxygenase"/>
</dbReference>
<comment type="cofactor">
    <cofactor evidence="1">
        <name>heme</name>
        <dbReference type="ChEBI" id="CHEBI:30413"/>
    </cofactor>
</comment>
<keyword evidence="11 13" id="KW-0503">Monooxygenase</keyword>
<dbReference type="InterPro" id="IPR036396">
    <property type="entry name" value="Cyt_P450_sf"/>
</dbReference>
<comment type="pathway">
    <text evidence="3">Secondary metabolite biosynthesis; terpenoid biosynthesis.</text>
</comment>
<dbReference type="SUPFAM" id="SSF48264">
    <property type="entry name" value="Cytochrome P450"/>
    <property type="match status" value="1"/>
</dbReference>
<evidence type="ECO:0000256" key="5">
    <source>
        <dbReference type="ARBA" id="ARBA00022617"/>
    </source>
</evidence>
<keyword evidence="6" id="KW-0812">Transmembrane</keyword>
<dbReference type="InterPro" id="IPR017972">
    <property type="entry name" value="Cyt_P450_CS"/>
</dbReference>
<dbReference type="PRINTS" id="PR00385">
    <property type="entry name" value="P450"/>
</dbReference>
<comment type="subcellular location">
    <subcellularLocation>
        <location evidence="2">Membrane</location>
    </subcellularLocation>
</comment>
<reference evidence="14 15" key="1">
    <citation type="submission" date="2024-05" db="EMBL/GenBank/DDBJ databases">
        <title>A draft genome resource for the thread blight pathogen Marasmius tenuissimus strain MS-2.</title>
        <authorList>
            <person name="Yulfo-Soto G.E."/>
            <person name="Baruah I.K."/>
            <person name="Amoako-Attah I."/>
            <person name="Bukari Y."/>
            <person name="Meinhardt L.W."/>
            <person name="Bailey B.A."/>
            <person name="Cohen S.P."/>
        </authorList>
    </citation>
    <scope>NUCLEOTIDE SEQUENCE [LARGE SCALE GENOMIC DNA]</scope>
    <source>
        <strain evidence="14 15">MS-2</strain>
    </source>
</reference>
<evidence type="ECO:0000256" key="4">
    <source>
        <dbReference type="ARBA" id="ARBA00010617"/>
    </source>
</evidence>
<dbReference type="PANTHER" id="PTHR24305">
    <property type="entry name" value="CYTOCHROME P450"/>
    <property type="match status" value="1"/>
</dbReference>
<keyword evidence="8" id="KW-1133">Transmembrane helix</keyword>
<evidence type="ECO:0000256" key="13">
    <source>
        <dbReference type="RuleBase" id="RU000461"/>
    </source>
</evidence>
<keyword evidence="7 13" id="KW-0479">Metal-binding</keyword>
<dbReference type="Gene3D" id="1.10.630.10">
    <property type="entry name" value="Cytochrome P450"/>
    <property type="match status" value="1"/>
</dbReference>
<dbReference type="PANTHER" id="PTHR24305:SF166">
    <property type="entry name" value="CYTOCHROME P450 12A4, MITOCHONDRIAL-RELATED"/>
    <property type="match status" value="1"/>
</dbReference>
<evidence type="ECO:0000256" key="8">
    <source>
        <dbReference type="ARBA" id="ARBA00022989"/>
    </source>
</evidence>
<keyword evidence="15" id="KW-1185">Reference proteome</keyword>
<proteinExistence type="inferred from homology"/>
<evidence type="ECO:0000256" key="2">
    <source>
        <dbReference type="ARBA" id="ARBA00004370"/>
    </source>
</evidence>
<keyword evidence="10 13" id="KW-0408">Iron</keyword>
<dbReference type="EMBL" id="JBBXMP010000213">
    <property type="protein sequence ID" value="KAL0059675.1"/>
    <property type="molecule type" value="Genomic_DNA"/>
</dbReference>
<evidence type="ECO:0000256" key="7">
    <source>
        <dbReference type="ARBA" id="ARBA00022723"/>
    </source>
</evidence>
<gene>
    <name evidence="14" type="ORF">AAF712_013578</name>
</gene>
<evidence type="ECO:0000313" key="15">
    <source>
        <dbReference type="Proteomes" id="UP001437256"/>
    </source>
</evidence>
<dbReference type="PROSITE" id="PS00086">
    <property type="entry name" value="CYTOCHROME_P450"/>
    <property type="match status" value="1"/>
</dbReference>
<sequence>MFSPSFVAFVLLFLVALAWAINFFLVRPYFDPLRQLPGPEGSLFTSDLSRFIDPQNSATSHGACREKYGKTFSFNGFGLSDIRMMSFDVRAISYILNSPVYEKPKVSRGLLGTVLGRGIFTMEGQEHTFLRKLISPAFATQSIKALMPIFFHEAQALKDKWDELVTPSKEVSEAPAATVLDVSLWTARSTFDCFGLACLDYNFRALQGETEELYVAFRTVFDLVADKSVSRILFPILDKIWVGGTSTFMQFISAAYRLLQPDQIALGIKKHLAIIHRTGQEIATRKKEEIRDEKDSSKDFLSLLLKSNLSSDPSKRLSDADLLDQITAFLFAGSDSTALSISWCLLYLAEHPDVQSRLRDEIATATTEYKISEGEYPPIDSYPFLNAVVRETLRLYPSVHATIRVATKDDVIPVSDTVVMRDGTVIPAGGGIRIRKGSYIHIPIEGLNYSKDTWGPDALEFRPERWLPEPPAFPGPSNVMSFSLGGHSCPGWRFSLAEMKAFLIVILPHFRFLPVENQVIRKYNGILTRPYVKGRMKEGFQLPLKVERLES</sequence>
<dbReference type="PRINTS" id="PR00463">
    <property type="entry name" value="EP450I"/>
</dbReference>
<evidence type="ECO:0000256" key="9">
    <source>
        <dbReference type="ARBA" id="ARBA00023002"/>
    </source>
</evidence>
<dbReference type="InterPro" id="IPR001128">
    <property type="entry name" value="Cyt_P450"/>
</dbReference>
<evidence type="ECO:0000313" key="14">
    <source>
        <dbReference type="EMBL" id="KAL0059675.1"/>
    </source>
</evidence>
<evidence type="ECO:0000256" key="10">
    <source>
        <dbReference type="ARBA" id="ARBA00023004"/>
    </source>
</evidence>
<keyword evidence="12" id="KW-0472">Membrane</keyword>
<evidence type="ECO:0000256" key="12">
    <source>
        <dbReference type="ARBA" id="ARBA00023136"/>
    </source>
</evidence>
<evidence type="ECO:0008006" key="16">
    <source>
        <dbReference type="Google" id="ProtNLM"/>
    </source>
</evidence>